<accession>A0A177MDZ7</accession>
<dbReference type="RefSeq" id="WP_064037049.1">
    <property type="nucleotide sequence ID" value="NZ_LUUH01000060.1"/>
</dbReference>
<dbReference type="InterPro" id="IPR002686">
    <property type="entry name" value="Transposase_17"/>
</dbReference>
<dbReference type="PANTHER" id="PTHR36966">
    <property type="entry name" value="REP-ASSOCIATED TYROSINE TRANSPOSASE"/>
    <property type="match status" value="1"/>
</dbReference>
<dbReference type="Proteomes" id="UP000077763">
    <property type="component" value="Unassembled WGS sequence"/>
</dbReference>
<protein>
    <submittedName>
        <fullName evidence="2">Transposase</fullName>
    </submittedName>
</protein>
<evidence type="ECO:0000259" key="1">
    <source>
        <dbReference type="SMART" id="SM01321"/>
    </source>
</evidence>
<dbReference type="SUPFAM" id="SSF143422">
    <property type="entry name" value="Transposase IS200-like"/>
    <property type="match status" value="1"/>
</dbReference>
<dbReference type="InterPro" id="IPR052715">
    <property type="entry name" value="RAYT_transposase"/>
</dbReference>
<evidence type="ECO:0000313" key="3">
    <source>
        <dbReference type="Proteomes" id="UP000077763"/>
    </source>
</evidence>
<dbReference type="AlphaFoldDB" id="A0A177MDZ7"/>
<gene>
    <name evidence="2" type="ORF">A1353_15365</name>
</gene>
<proteinExistence type="predicted"/>
<dbReference type="GO" id="GO:0004803">
    <property type="term" value="F:transposase activity"/>
    <property type="evidence" value="ECO:0007669"/>
    <property type="project" value="InterPro"/>
</dbReference>
<dbReference type="PANTHER" id="PTHR36966:SF1">
    <property type="entry name" value="REP-ASSOCIATED TYROSINE TRANSPOSASE"/>
    <property type="match status" value="1"/>
</dbReference>
<reference evidence="2 3" key="1">
    <citation type="submission" date="2016-03" db="EMBL/GenBank/DDBJ databases">
        <authorList>
            <person name="Ploux O."/>
        </authorList>
    </citation>
    <scope>NUCLEOTIDE SEQUENCE [LARGE SCALE GENOMIC DNA]</scope>
    <source>
        <strain evidence="2 3">R-45371</strain>
    </source>
</reference>
<dbReference type="SMART" id="SM01321">
    <property type="entry name" value="Y1_Tnp"/>
    <property type="match status" value="1"/>
</dbReference>
<dbReference type="NCBIfam" id="NF047646">
    <property type="entry name" value="REP_Tyr_transpos"/>
    <property type="match status" value="1"/>
</dbReference>
<sequence>MPYDDLRKGRLSITGQVYFITTVTDNRQSFFHCYQTARLVVLEMRRVESENRLTSLAWVLMPDHLHWLFVLQDNIRLSDTMKAFKARSALGVNRFLNRSGAVWQRAYYDHALRKEEDIKGIARYMIANPLRAGLVTSIGDYPLWDAVWL</sequence>
<dbReference type="Gene3D" id="3.30.70.1290">
    <property type="entry name" value="Transposase IS200-like"/>
    <property type="match status" value="1"/>
</dbReference>
<feature type="domain" description="Transposase IS200-like" evidence="1">
    <location>
        <begin position="13"/>
        <end position="128"/>
    </location>
</feature>
<organism evidence="2 3">
    <name type="scientific">Methylomonas methanica</name>
    <dbReference type="NCBI Taxonomy" id="421"/>
    <lineage>
        <taxon>Bacteria</taxon>
        <taxon>Pseudomonadati</taxon>
        <taxon>Pseudomonadota</taxon>
        <taxon>Gammaproteobacteria</taxon>
        <taxon>Methylococcales</taxon>
        <taxon>Methylococcaceae</taxon>
        <taxon>Methylomonas</taxon>
    </lineage>
</organism>
<dbReference type="Pfam" id="PF01797">
    <property type="entry name" value="Y1_Tnp"/>
    <property type="match status" value="1"/>
</dbReference>
<name>A0A177MDZ7_METMH</name>
<comment type="caution">
    <text evidence="2">The sequence shown here is derived from an EMBL/GenBank/DDBJ whole genome shotgun (WGS) entry which is preliminary data.</text>
</comment>
<dbReference type="GO" id="GO:0006313">
    <property type="term" value="P:DNA transposition"/>
    <property type="evidence" value="ECO:0007669"/>
    <property type="project" value="InterPro"/>
</dbReference>
<dbReference type="GO" id="GO:0043565">
    <property type="term" value="F:sequence-specific DNA binding"/>
    <property type="evidence" value="ECO:0007669"/>
    <property type="project" value="TreeGrafter"/>
</dbReference>
<dbReference type="InterPro" id="IPR036515">
    <property type="entry name" value="Transposase_17_sf"/>
</dbReference>
<evidence type="ECO:0000313" key="2">
    <source>
        <dbReference type="EMBL" id="OAI03029.1"/>
    </source>
</evidence>
<dbReference type="EMBL" id="LUUH01000060">
    <property type="protein sequence ID" value="OAI03029.1"/>
    <property type="molecule type" value="Genomic_DNA"/>
</dbReference>